<proteinExistence type="predicted"/>
<dbReference type="AlphaFoldDB" id="A0A644Z9P8"/>
<keyword evidence="1" id="KW-0175">Coiled coil</keyword>
<name>A0A644Z9P8_9ZZZZ</name>
<gene>
    <name evidence="2" type="ORF">SDC9_84023</name>
</gene>
<protein>
    <submittedName>
        <fullName evidence="2">Uncharacterized protein</fullName>
    </submittedName>
</protein>
<feature type="coiled-coil region" evidence="1">
    <location>
        <begin position="17"/>
        <end position="77"/>
    </location>
</feature>
<organism evidence="2">
    <name type="scientific">bioreactor metagenome</name>
    <dbReference type="NCBI Taxonomy" id="1076179"/>
    <lineage>
        <taxon>unclassified sequences</taxon>
        <taxon>metagenomes</taxon>
        <taxon>ecological metagenomes</taxon>
    </lineage>
</organism>
<evidence type="ECO:0000256" key="1">
    <source>
        <dbReference type="SAM" id="Coils"/>
    </source>
</evidence>
<dbReference type="EMBL" id="VSSQ01007933">
    <property type="protein sequence ID" value="MPM37409.1"/>
    <property type="molecule type" value="Genomic_DNA"/>
</dbReference>
<sequence length="119" mass="13585">MTTAPFFRGWLTGGTHVEKLIENIIAADRKAREIIEKAEMQKETIITETAKEKSKAIETYRSSFARAEEQLNAEEQAKRSGIAAEEDADFAQRKEDLCKTFEEHRSAWADDMFEKITAV</sequence>
<comment type="caution">
    <text evidence="2">The sequence shown here is derived from an EMBL/GenBank/DDBJ whole genome shotgun (WGS) entry which is preliminary data.</text>
</comment>
<dbReference type="Gene3D" id="1.20.5.2950">
    <property type="match status" value="1"/>
</dbReference>
<accession>A0A644Z9P8</accession>
<evidence type="ECO:0000313" key="2">
    <source>
        <dbReference type="EMBL" id="MPM37409.1"/>
    </source>
</evidence>
<reference evidence="2" key="1">
    <citation type="submission" date="2019-08" db="EMBL/GenBank/DDBJ databases">
        <authorList>
            <person name="Kucharzyk K."/>
            <person name="Murdoch R.W."/>
            <person name="Higgins S."/>
            <person name="Loffler F."/>
        </authorList>
    </citation>
    <scope>NUCLEOTIDE SEQUENCE</scope>
</reference>